<feature type="region of interest" description="Disordered" evidence="1">
    <location>
        <begin position="122"/>
        <end position="219"/>
    </location>
</feature>
<evidence type="ECO:0000313" key="2">
    <source>
        <dbReference type="EMBL" id="ORY57840.1"/>
    </source>
</evidence>
<accession>A0A1Y2DEY7</accession>
<dbReference type="RefSeq" id="XP_040710969.1">
    <property type="nucleotide sequence ID" value="XM_040861248.1"/>
</dbReference>
<evidence type="ECO:0000256" key="1">
    <source>
        <dbReference type="SAM" id="MobiDB-lite"/>
    </source>
</evidence>
<name>A0A1Y2DEY7_9PEZI</name>
<feature type="compositionally biased region" description="Acidic residues" evidence="1">
    <location>
        <begin position="238"/>
        <end position="248"/>
    </location>
</feature>
<dbReference type="EMBL" id="MCFJ01000018">
    <property type="protein sequence ID" value="ORY57840.1"/>
    <property type="molecule type" value="Genomic_DNA"/>
</dbReference>
<reference evidence="2 3" key="1">
    <citation type="submission" date="2016-07" db="EMBL/GenBank/DDBJ databases">
        <title>Pervasive Adenine N6-methylation of Active Genes in Fungi.</title>
        <authorList>
            <consortium name="DOE Joint Genome Institute"/>
            <person name="Mondo S.J."/>
            <person name="Dannebaum R.O."/>
            <person name="Kuo R.C."/>
            <person name="Labutti K."/>
            <person name="Haridas S."/>
            <person name="Kuo A."/>
            <person name="Salamov A."/>
            <person name="Ahrendt S.R."/>
            <person name="Lipzen A."/>
            <person name="Sullivan W."/>
            <person name="Andreopoulos W.B."/>
            <person name="Clum A."/>
            <person name="Lindquist E."/>
            <person name="Daum C."/>
            <person name="Ramamoorthy G.K."/>
            <person name="Gryganskyi A."/>
            <person name="Culley D."/>
            <person name="Magnuson J.K."/>
            <person name="James T.Y."/>
            <person name="O'Malley M.A."/>
            <person name="Stajich J.E."/>
            <person name="Spatafora J.W."/>
            <person name="Visel A."/>
            <person name="Grigoriev I.V."/>
        </authorList>
    </citation>
    <scope>NUCLEOTIDE SEQUENCE [LARGE SCALE GENOMIC DNA]</scope>
    <source>
        <strain evidence="2 3">CBS 129021</strain>
    </source>
</reference>
<protein>
    <submittedName>
        <fullName evidence="2">Uncharacterized protein</fullName>
    </submittedName>
</protein>
<feature type="region of interest" description="Disordered" evidence="1">
    <location>
        <begin position="234"/>
        <end position="286"/>
    </location>
</feature>
<organism evidence="2 3">
    <name type="scientific">Pseudomassariella vexata</name>
    <dbReference type="NCBI Taxonomy" id="1141098"/>
    <lineage>
        <taxon>Eukaryota</taxon>
        <taxon>Fungi</taxon>
        <taxon>Dikarya</taxon>
        <taxon>Ascomycota</taxon>
        <taxon>Pezizomycotina</taxon>
        <taxon>Sordariomycetes</taxon>
        <taxon>Xylariomycetidae</taxon>
        <taxon>Amphisphaeriales</taxon>
        <taxon>Pseudomassariaceae</taxon>
        <taxon>Pseudomassariella</taxon>
    </lineage>
</organism>
<dbReference type="InParanoid" id="A0A1Y2DEY7"/>
<comment type="caution">
    <text evidence="2">The sequence shown here is derived from an EMBL/GenBank/DDBJ whole genome shotgun (WGS) entry which is preliminary data.</text>
</comment>
<gene>
    <name evidence="2" type="ORF">BCR38DRAFT_448795</name>
</gene>
<dbReference type="GeneID" id="63777460"/>
<dbReference type="OrthoDB" id="4772130at2759"/>
<evidence type="ECO:0000313" key="3">
    <source>
        <dbReference type="Proteomes" id="UP000193689"/>
    </source>
</evidence>
<feature type="compositionally biased region" description="Polar residues" evidence="1">
    <location>
        <begin position="142"/>
        <end position="163"/>
    </location>
</feature>
<keyword evidence="3" id="KW-1185">Reference proteome</keyword>
<proteinExistence type="predicted"/>
<sequence>MMPIMLEDDLDKMDVKTRQHYLKYSCPGMGMVGRGPRDPREMTMPQTHEIEHGSISTHTSKILGCSRAHGYRGLGSRQRTYSASEEVLSIPDNRISSLKTLKRAHQPIEFNSKPMLEERFSQDHHTHWRPQRQVPGVHFDNNGYSSQRKTTKSGFSYGNSLRTPRQLDCGSVSRTELCPDESQLDSSMELRRHRPNPSHDQQVPSPPRTPRISRMPTPDLEPLFMHRFCPCCSQEKSDGDDDNDDDEDYGRWRRERAKMDQQINDAKAYIASKSKGPKEPGLLLDR</sequence>
<dbReference type="Proteomes" id="UP000193689">
    <property type="component" value="Unassembled WGS sequence"/>
</dbReference>
<dbReference type="AlphaFoldDB" id="A0A1Y2DEY7"/>